<reference evidence="1 2" key="1">
    <citation type="submission" date="2015-10" db="EMBL/GenBank/DDBJ databases">
        <title>Genome analyses suggest a sexual origin of heterokaryosis in a supposedly ancient asexual fungus.</title>
        <authorList>
            <person name="Ropars J."/>
            <person name="Sedzielewska K."/>
            <person name="Noel J."/>
            <person name="Charron P."/>
            <person name="Farinelli L."/>
            <person name="Marton T."/>
            <person name="Kruger M."/>
            <person name="Pelin A."/>
            <person name="Brachmann A."/>
            <person name="Corradi N."/>
        </authorList>
    </citation>
    <scope>NUCLEOTIDE SEQUENCE [LARGE SCALE GENOMIC DNA]</scope>
    <source>
        <strain evidence="1 2">A4</strain>
    </source>
</reference>
<name>A0A2I1GB46_9GLOM</name>
<evidence type="ECO:0000313" key="2">
    <source>
        <dbReference type="Proteomes" id="UP000234323"/>
    </source>
</evidence>
<dbReference type="GO" id="GO:0003676">
    <property type="term" value="F:nucleic acid binding"/>
    <property type="evidence" value="ECO:0007669"/>
    <property type="project" value="InterPro"/>
</dbReference>
<keyword evidence="2" id="KW-1185">Reference proteome</keyword>
<gene>
    <name evidence="1" type="ORF">RhiirA4_457884</name>
</gene>
<evidence type="ECO:0000313" key="1">
    <source>
        <dbReference type="EMBL" id="PKY43791.1"/>
    </source>
</evidence>
<proteinExistence type="predicted"/>
<dbReference type="AlphaFoldDB" id="A0A2I1GB46"/>
<dbReference type="InterPro" id="IPR036397">
    <property type="entry name" value="RNaseH_sf"/>
</dbReference>
<sequence>MYIDMWKISGIRKVILKKEKNSFKIVKRESLAKLVKEKLTIYGNREYEDKNWDQRIASILFAYRSKIQKSSKMTPFYLTYGRRHRPKC</sequence>
<protein>
    <submittedName>
        <fullName evidence="1">Uncharacterized protein</fullName>
    </submittedName>
</protein>
<comment type="caution">
    <text evidence="1">The sequence shown here is derived from an EMBL/GenBank/DDBJ whole genome shotgun (WGS) entry which is preliminary data.</text>
</comment>
<dbReference type="EMBL" id="LLXI01000278">
    <property type="protein sequence ID" value="PKY43791.1"/>
    <property type="molecule type" value="Genomic_DNA"/>
</dbReference>
<organism evidence="1 2">
    <name type="scientific">Rhizophagus irregularis</name>
    <dbReference type="NCBI Taxonomy" id="588596"/>
    <lineage>
        <taxon>Eukaryota</taxon>
        <taxon>Fungi</taxon>
        <taxon>Fungi incertae sedis</taxon>
        <taxon>Mucoromycota</taxon>
        <taxon>Glomeromycotina</taxon>
        <taxon>Glomeromycetes</taxon>
        <taxon>Glomerales</taxon>
        <taxon>Glomeraceae</taxon>
        <taxon>Rhizophagus</taxon>
    </lineage>
</organism>
<accession>A0A2I1GB46</accession>
<dbReference type="Gene3D" id="3.30.420.10">
    <property type="entry name" value="Ribonuclease H-like superfamily/Ribonuclease H"/>
    <property type="match status" value="1"/>
</dbReference>
<dbReference type="Proteomes" id="UP000234323">
    <property type="component" value="Unassembled WGS sequence"/>
</dbReference>